<sequence length="93" mass="10621">MRLQERITHFFRESGGTYGSPRITLDLWAEGWQVSVNTVAEIETGRASSTSPPSWTSSRAACWARRWAPTTTRAWSERHCRRRQLPEAARSTA</sequence>
<protein>
    <submittedName>
        <fullName evidence="2">IS3 family transposase</fullName>
    </submittedName>
</protein>
<name>A0ABW1M597_9ACTN</name>
<keyword evidence="3" id="KW-1185">Reference proteome</keyword>
<gene>
    <name evidence="2" type="ORF">ACFP50_27355</name>
</gene>
<dbReference type="Proteomes" id="UP001596242">
    <property type="component" value="Unassembled WGS sequence"/>
</dbReference>
<dbReference type="InterPro" id="IPR025948">
    <property type="entry name" value="HTH-like_dom"/>
</dbReference>
<comment type="caution">
    <text evidence="2">The sequence shown here is derived from an EMBL/GenBank/DDBJ whole genome shotgun (WGS) entry which is preliminary data.</text>
</comment>
<evidence type="ECO:0000313" key="2">
    <source>
        <dbReference type="EMBL" id="MFC6058999.1"/>
    </source>
</evidence>
<evidence type="ECO:0000259" key="1">
    <source>
        <dbReference type="Pfam" id="PF13276"/>
    </source>
</evidence>
<proteinExistence type="predicted"/>
<accession>A0ABW1M597</accession>
<dbReference type="Pfam" id="PF13276">
    <property type="entry name" value="HTH_21"/>
    <property type="match status" value="1"/>
</dbReference>
<evidence type="ECO:0000313" key="3">
    <source>
        <dbReference type="Proteomes" id="UP001596242"/>
    </source>
</evidence>
<dbReference type="RefSeq" id="WP_386402353.1">
    <property type="nucleotide sequence ID" value="NZ_JBHSPT010000069.1"/>
</dbReference>
<feature type="domain" description="HTH-like" evidence="1">
    <location>
        <begin position="2"/>
        <end position="41"/>
    </location>
</feature>
<organism evidence="2 3">
    <name type="scientific">Streptomyces pratens</name>
    <dbReference type="NCBI Taxonomy" id="887456"/>
    <lineage>
        <taxon>Bacteria</taxon>
        <taxon>Bacillati</taxon>
        <taxon>Actinomycetota</taxon>
        <taxon>Actinomycetes</taxon>
        <taxon>Kitasatosporales</taxon>
        <taxon>Streptomycetaceae</taxon>
        <taxon>Streptomyces</taxon>
    </lineage>
</organism>
<reference evidence="3" key="1">
    <citation type="journal article" date="2019" name="Int. J. Syst. Evol. Microbiol.">
        <title>The Global Catalogue of Microorganisms (GCM) 10K type strain sequencing project: providing services to taxonomists for standard genome sequencing and annotation.</title>
        <authorList>
            <consortium name="The Broad Institute Genomics Platform"/>
            <consortium name="The Broad Institute Genome Sequencing Center for Infectious Disease"/>
            <person name="Wu L."/>
            <person name="Ma J."/>
        </authorList>
    </citation>
    <scope>NUCLEOTIDE SEQUENCE [LARGE SCALE GENOMIC DNA]</scope>
    <source>
        <strain evidence="3">JCM 12763</strain>
    </source>
</reference>
<dbReference type="EMBL" id="JBHSPT010000069">
    <property type="protein sequence ID" value="MFC6058999.1"/>
    <property type="molecule type" value="Genomic_DNA"/>
</dbReference>